<sequence>MDKIATENLFLLEFLVDKVQIDPSLTRDVGDVMGDTCVSVQFLDNAPLDICEDDFTPKRQYSRDTSNVKSGKSCLFSLTPIQAEEAIRQFDLYVDIFKKMQPGVLPDKVQIGSSLISIVNLFNELISSLSAPTGQSPTAKTLKDTFKITNATGQYIGDIGMYIRMSCFGKLIVTQFQMNLDDKSVLFKDKEGHSLYRYKKVGAKRESGGGGGGPGWDSSRNTECPQLPCPRPQSQPQTTQMTTPCNECSMMMTQSPGQSMADPGCYQEIGAQMGGNALTIRVHKDKNRLEQLDSGADVDDDTLCTCTPGNIGASKKKPKINNNRMPGGAGGCSCSTNEQNLVMRPPCADAGGASNQPFSFKMGGCGTAAQNNVTVVPPTCTAPDGTQYTELSDPNKDVFILRIGKKSEGADKKSNLELELCTPKGPDTKPPPKKETRDTQWDDADSLEASGGGAGGGAGGKGGGKGGKGGKGKGGKKKK</sequence>
<feature type="compositionally biased region" description="Basic residues" evidence="1">
    <location>
        <begin position="468"/>
        <end position="479"/>
    </location>
</feature>
<feature type="compositionally biased region" description="Basic and acidic residues" evidence="1">
    <location>
        <begin position="426"/>
        <end position="440"/>
    </location>
</feature>
<dbReference type="GO" id="GO:0008017">
    <property type="term" value="F:microtubule binding"/>
    <property type="evidence" value="ECO:0007669"/>
    <property type="project" value="InterPro"/>
</dbReference>
<dbReference type="GO" id="GO:0031122">
    <property type="term" value="P:cytoplasmic microtubule organization"/>
    <property type="evidence" value="ECO:0007669"/>
    <property type="project" value="TreeGrafter"/>
</dbReference>
<dbReference type="GO" id="GO:0097431">
    <property type="term" value="C:mitotic spindle pole"/>
    <property type="evidence" value="ECO:0007669"/>
    <property type="project" value="TreeGrafter"/>
</dbReference>
<comment type="caution">
    <text evidence="2">The sequence shown here is derived from an EMBL/GenBank/DDBJ whole genome shotgun (WGS) entry which is preliminary data.</text>
</comment>
<evidence type="ECO:0000313" key="3">
    <source>
        <dbReference type="Proteomes" id="UP000801492"/>
    </source>
</evidence>
<gene>
    <name evidence="2" type="ORF">ILUMI_12769</name>
</gene>
<feature type="region of interest" description="Disordered" evidence="1">
    <location>
        <begin position="414"/>
        <end position="479"/>
    </location>
</feature>
<keyword evidence="3" id="KW-1185">Reference proteome</keyword>
<dbReference type="PANTHER" id="PTHR21831">
    <property type="entry name" value="MICROTUBULE-ASSOCIATED PROTEIN 10"/>
    <property type="match status" value="1"/>
</dbReference>
<dbReference type="GO" id="GO:0005881">
    <property type="term" value="C:cytoplasmic microtubule"/>
    <property type="evidence" value="ECO:0007669"/>
    <property type="project" value="TreeGrafter"/>
</dbReference>
<dbReference type="OrthoDB" id="6624851at2759"/>
<dbReference type="Proteomes" id="UP000801492">
    <property type="component" value="Unassembled WGS sequence"/>
</dbReference>
<dbReference type="GO" id="GO:0051256">
    <property type="term" value="P:mitotic spindle midzone assembly"/>
    <property type="evidence" value="ECO:0007669"/>
    <property type="project" value="TreeGrafter"/>
</dbReference>
<proteinExistence type="predicted"/>
<dbReference type="PANTHER" id="PTHR21831:SF2">
    <property type="entry name" value="MICROTUBULE-ASSOCIATED PROTEIN 10"/>
    <property type="match status" value="1"/>
</dbReference>
<evidence type="ECO:0000256" key="1">
    <source>
        <dbReference type="SAM" id="MobiDB-lite"/>
    </source>
</evidence>
<name>A0A8K0CTI8_IGNLU</name>
<dbReference type="GO" id="GO:0005813">
    <property type="term" value="C:centrosome"/>
    <property type="evidence" value="ECO:0007669"/>
    <property type="project" value="TreeGrafter"/>
</dbReference>
<dbReference type="GO" id="GO:1990023">
    <property type="term" value="C:mitotic spindle midzone"/>
    <property type="evidence" value="ECO:0007669"/>
    <property type="project" value="TreeGrafter"/>
</dbReference>
<feature type="compositionally biased region" description="Gly residues" evidence="1">
    <location>
        <begin position="450"/>
        <end position="467"/>
    </location>
</feature>
<dbReference type="EMBL" id="VTPC01008022">
    <property type="protein sequence ID" value="KAF2893375.1"/>
    <property type="molecule type" value="Genomic_DNA"/>
</dbReference>
<protein>
    <submittedName>
        <fullName evidence="2">Uncharacterized protein</fullName>
    </submittedName>
</protein>
<accession>A0A8K0CTI8</accession>
<dbReference type="GO" id="GO:0032467">
    <property type="term" value="P:positive regulation of cytokinesis"/>
    <property type="evidence" value="ECO:0007669"/>
    <property type="project" value="TreeGrafter"/>
</dbReference>
<dbReference type="GO" id="GO:0030496">
    <property type="term" value="C:midbody"/>
    <property type="evidence" value="ECO:0007669"/>
    <property type="project" value="TreeGrafter"/>
</dbReference>
<dbReference type="InterPro" id="IPR039302">
    <property type="entry name" value="MAP10"/>
</dbReference>
<organism evidence="2 3">
    <name type="scientific">Ignelater luminosus</name>
    <name type="common">Cucubano</name>
    <name type="synonym">Pyrophorus luminosus</name>
    <dbReference type="NCBI Taxonomy" id="2038154"/>
    <lineage>
        <taxon>Eukaryota</taxon>
        <taxon>Metazoa</taxon>
        <taxon>Ecdysozoa</taxon>
        <taxon>Arthropoda</taxon>
        <taxon>Hexapoda</taxon>
        <taxon>Insecta</taxon>
        <taxon>Pterygota</taxon>
        <taxon>Neoptera</taxon>
        <taxon>Endopterygota</taxon>
        <taxon>Coleoptera</taxon>
        <taxon>Polyphaga</taxon>
        <taxon>Elateriformia</taxon>
        <taxon>Elateroidea</taxon>
        <taxon>Elateridae</taxon>
        <taxon>Agrypninae</taxon>
        <taxon>Pyrophorini</taxon>
        <taxon>Ignelater</taxon>
    </lineage>
</organism>
<reference evidence="2" key="1">
    <citation type="submission" date="2019-08" db="EMBL/GenBank/DDBJ databases">
        <title>The genome of the North American firefly Photinus pyralis.</title>
        <authorList>
            <consortium name="Photinus pyralis genome working group"/>
            <person name="Fallon T.R."/>
            <person name="Sander Lower S.E."/>
            <person name="Weng J.-K."/>
        </authorList>
    </citation>
    <scope>NUCLEOTIDE SEQUENCE</scope>
    <source>
        <strain evidence="2">TRF0915ILg1</strain>
        <tissue evidence="2">Whole body</tissue>
    </source>
</reference>
<dbReference type="Pfam" id="PF14924">
    <property type="entry name" value="MAP10_N"/>
    <property type="match status" value="1"/>
</dbReference>
<evidence type="ECO:0000313" key="2">
    <source>
        <dbReference type="EMBL" id="KAF2893375.1"/>
    </source>
</evidence>
<dbReference type="AlphaFoldDB" id="A0A8K0CTI8"/>